<evidence type="ECO:0000313" key="1">
    <source>
        <dbReference type="EMBL" id="MDQ0360202.1"/>
    </source>
</evidence>
<gene>
    <name evidence="1" type="ORF">J2S15_000933</name>
</gene>
<organism evidence="1 2">
    <name type="scientific">Breznakia pachnodae</name>
    <dbReference type="NCBI Taxonomy" id="265178"/>
    <lineage>
        <taxon>Bacteria</taxon>
        <taxon>Bacillati</taxon>
        <taxon>Bacillota</taxon>
        <taxon>Erysipelotrichia</taxon>
        <taxon>Erysipelotrichales</taxon>
        <taxon>Erysipelotrichaceae</taxon>
        <taxon>Breznakia</taxon>
    </lineage>
</organism>
<sequence length="197" mass="23411">MKNINDARFFVNQSNGIITNNDFKENDIGKYFVNMLLEEGTLERYQKGIYVRNDTFEDEFYILQKKNPTIVFSYNSAMYLLNHTDRTPFRMDITVYQGYNVHRLPKDIKVHYVKKELLNLGTIKVKTPFGFEVITYNIERIICDLIKNRNTGIDKEQSNKFIREMFLEKKVNTTTLINYAKQLNCENKVRTVMDLFI</sequence>
<proteinExistence type="predicted"/>
<dbReference type="RefSeq" id="WP_307405902.1">
    <property type="nucleotide sequence ID" value="NZ_JAUSUR010000001.1"/>
</dbReference>
<protein>
    <submittedName>
        <fullName evidence="1">Transcriptional regulator of viral defense system</fullName>
    </submittedName>
</protein>
<comment type="caution">
    <text evidence="1">The sequence shown here is derived from an EMBL/GenBank/DDBJ whole genome shotgun (WGS) entry which is preliminary data.</text>
</comment>
<dbReference type="Proteomes" id="UP001230220">
    <property type="component" value="Unassembled WGS sequence"/>
</dbReference>
<evidence type="ECO:0000313" key="2">
    <source>
        <dbReference type="Proteomes" id="UP001230220"/>
    </source>
</evidence>
<dbReference type="EMBL" id="JAUSUR010000001">
    <property type="protein sequence ID" value="MDQ0360202.1"/>
    <property type="molecule type" value="Genomic_DNA"/>
</dbReference>
<keyword evidence="2" id="KW-1185">Reference proteome</keyword>
<name>A0ABU0DZZ1_9FIRM</name>
<reference evidence="1 2" key="1">
    <citation type="submission" date="2023-07" db="EMBL/GenBank/DDBJ databases">
        <title>Genomic Encyclopedia of Type Strains, Phase IV (KMG-IV): sequencing the most valuable type-strain genomes for metagenomic binning, comparative biology and taxonomic classification.</title>
        <authorList>
            <person name="Goeker M."/>
        </authorList>
    </citation>
    <scope>NUCLEOTIDE SEQUENCE [LARGE SCALE GENOMIC DNA]</scope>
    <source>
        <strain evidence="1 2">DSM 16784</strain>
    </source>
</reference>
<accession>A0ABU0DZZ1</accession>